<dbReference type="HOGENOM" id="CLU_001370_0_2_14"/>
<evidence type="ECO:0000256" key="9">
    <source>
        <dbReference type="ARBA" id="ARBA00022833"/>
    </source>
</evidence>
<dbReference type="PANTHER" id="PTHR43152:SF3">
    <property type="entry name" value="UVRABC SYSTEM PROTEIN A"/>
    <property type="match status" value="1"/>
</dbReference>
<evidence type="ECO:0000256" key="1">
    <source>
        <dbReference type="ARBA" id="ARBA00004496"/>
    </source>
</evidence>
<dbReference type="GO" id="GO:0003677">
    <property type="term" value="F:DNA binding"/>
    <property type="evidence" value="ECO:0007669"/>
    <property type="project" value="UniProtKB-KW"/>
</dbReference>
<dbReference type="GO" id="GO:0004518">
    <property type="term" value="F:nuclease activity"/>
    <property type="evidence" value="ECO:0007669"/>
    <property type="project" value="UniProtKB-KW"/>
</dbReference>
<keyword evidence="6" id="KW-0227">DNA damage</keyword>
<reference evidence="18 19" key="1">
    <citation type="journal article" date="2013" name="J. Mol. Microbiol. Biotechnol.">
        <title>Analysis of the Complete Genomes of Acholeplasma brassicae , A. palmae and A. laidlawii and Their Comparison to the Obligate Parasites from ' Candidatus Phytoplasma'.</title>
        <authorList>
            <person name="Kube M."/>
            <person name="Siewert C."/>
            <person name="Migdoll A.M."/>
            <person name="Duduk B."/>
            <person name="Holz S."/>
            <person name="Rabus R."/>
            <person name="Seemuller E."/>
            <person name="Mitrovic J."/>
            <person name="Muller I."/>
            <person name="Buttner C."/>
            <person name="Reinhardt R."/>
        </authorList>
    </citation>
    <scope>NUCLEOTIDE SEQUENCE [LARGE SCALE GENOMIC DNA]</scope>
    <source>
        <strain evidence="19">0502</strain>
    </source>
</reference>
<keyword evidence="13" id="KW-0234">DNA repair</keyword>
<evidence type="ECO:0000256" key="13">
    <source>
        <dbReference type="ARBA" id="ARBA00023204"/>
    </source>
</evidence>
<evidence type="ECO:0000256" key="3">
    <source>
        <dbReference type="ARBA" id="ARBA00022723"/>
    </source>
</evidence>
<dbReference type="STRING" id="61635.BN85312900"/>
<dbReference type="PROSITE" id="PS50893">
    <property type="entry name" value="ABC_TRANSPORTER_2"/>
    <property type="match status" value="1"/>
</dbReference>
<dbReference type="RefSeq" id="WP_030005171.1">
    <property type="nucleotide sequence ID" value="NC_022549.1"/>
</dbReference>
<evidence type="ECO:0000256" key="4">
    <source>
        <dbReference type="ARBA" id="ARBA00022737"/>
    </source>
</evidence>
<evidence type="ECO:0000256" key="15">
    <source>
        <dbReference type="ARBA" id="ARBA00039316"/>
    </source>
</evidence>
<evidence type="ECO:0000256" key="11">
    <source>
        <dbReference type="ARBA" id="ARBA00022881"/>
    </source>
</evidence>
<keyword evidence="11" id="KW-0267">Excision nuclease</keyword>
<comment type="subcellular location">
    <subcellularLocation>
        <location evidence="1">Cytoplasm</location>
    </subcellularLocation>
</comment>
<evidence type="ECO:0000256" key="2">
    <source>
        <dbReference type="ARBA" id="ARBA00022490"/>
    </source>
</evidence>
<dbReference type="Gene3D" id="1.20.1580.10">
    <property type="entry name" value="ABC transporter ATPase like domain"/>
    <property type="match status" value="2"/>
</dbReference>
<dbReference type="GO" id="GO:0005737">
    <property type="term" value="C:cytoplasm"/>
    <property type="evidence" value="ECO:0007669"/>
    <property type="project" value="UniProtKB-SubCell"/>
</dbReference>
<dbReference type="Gene3D" id="1.10.8.280">
    <property type="entry name" value="ABC transporter ATPase domain-like"/>
    <property type="match status" value="1"/>
</dbReference>
<keyword evidence="12" id="KW-0238">DNA-binding</keyword>
<name>U4KPM6_9MOLU</name>
<gene>
    <name evidence="18" type="ORF">BN85312900</name>
</gene>
<keyword evidence="19" id="KW-1185">Reference proteome</keyword>
<evidence type="ECO:0000313" key="19">
    <source>
        <dbReference type="Proteomes" id="UP000032737"/>
    </source>
</evidence>
<evidence type="ECO:0000256" key="7">
    <source>
        <dbReference type="ARBA" id="ARBA00022769"/>
    </source>
</evidence>
<dbReference type="Gene3D" id="3.40.50.300">
    <property type="entry name" value="P-loop containing nucleotide triphosphate hydrolases"/>
    <property type="match status" value="2"/>
</dbReference>
<dbReference type="InterPro" id="IPR027417">
    <property type="entry name" value="P-loop_NTPase"/>
</dbReference>
<evidence type="ECO:0000256" key="6">
    <source>
        <dbReference type="ARBA" id="ARBA00022763"/>
    </source>
</evidence>
<keyword evidence="3" id="KW-0479">Metal-binding</keyword>
<evidence type="ECO:0000256" key="8">
    <source>
        <dbReference type="ARBA" id="ARBA00022771"/>
    </source>
</evidence>
<proteinExistence type="inferred from homology"/>
<keyword evidence="2" id="KW-0963">Cytoplasm</keyword>
<keyword evidence="5" id="KW-0547">Nucleotide-binding</keyword>
<sequence length="842" mass="93623">MSEIKEQLPKEIEVVGAKANNLKDVSVSIPLHKMTVITGVSGSGKSSLAMDTIYAEGNRRYLNALSAYSRRRIEQKTQAEFESIKHLPSTIALTQRPEVPSIRTTVGTLTEIFNIIRLMFSRLGSHVCPNGHRMEPTLLVSKAMNFPETNPLAGIVDCPFCGMKFKAPGAINFSFNADGACLQCGGSGEERVIEISKIIPDENLTLREGAVLSWKLPGRTQMPLLAQELGVRIDIPYNALSIDEKNIVLYGPSVKKKVVIPANGKIFNLDFNYENAFLAVENSIKNTTNETGMLRLNRFYSTVKCSACNGSRFNQAALTTLLSSKNIVEVSAMDLQELSDFSAKILDETIPEMKQLAKKLIMELKELIEPLLKLGIDYLTLDRSGHTLSTGELQRIQLARTIRNEITGILYVLDEPSVGLHQENIDGLLKIVDKLISQGNTVLIVEHEISMIRKADYIIEIGPKAGDLGGELIASGSLNDVIKNEQSIIAKYLNGKINLRQYTHECNLKDEDQFSINVHNKHNVKKVKATFYKNALNVVTGLSGSGKTTVVLDSLIPALHGQNTSDTLEGNYQFDKIVEIDATPIGKNIRSTVATYTNMMDELRKIYASLPQSKNQKYTISNFSYNNKEGACPYCEGMGRIKMDVQYLPDMTEVCPNCQGRRFNEKILSIKWKGYTIADVMNLSINEAITIFNEHKNMKETLNILNDIGLGYLKIGEQTPSLSGGEAQRLKLSLHLKKQFKNTLFVFDEPSIGLHPDDVQTLLKVMRRLIFKGATIIVIEHDLDIMINADHLIDMGPRGGKYGGQVIYSGSIKGLIADKKSITAKHLRNYINSMNLDIQYIL</sequence>
<keyword evidence="10" id="KW-0067">ATP-binding</keyword>
<dbReference type="InterPro" id="IPR041552">
    <property type="entry name" value="UvrA_DNA-bd"/>
</dbReference>
<dbReference type="Pfam" id="PF00005">
    <property type="entry name" value="ABC_tran"/>
    <property type="match status" value="1"/>
</dbReference>
<evidence type="ECO:0000256" key="14">
    <source>
        <dbReference type="ARBA" id="ARBA00038000"/>
    </source>
</evidence>
<evidence type="ECO:0000256" key="12">
    <source>
        <dbReference type="ARBA" id="ARBA00023125"/>
    </source>
</evidence>
<dbReference type="GO" id="GO:0016887">
    <property type="term" value="F:ATP hydrolysis activity"/>
    <property type="evidence" value="ECO:0007669"/>
    <property type="project" value="InterPro"/>
</dbReference>
<dbReference type="OrthoDB" id="9809851at2"/>
<evidence type="ECO:0000256" key="5">
    <source>
        <dbReference type="ARBA" id="ARBA00022741"/>
    </source>
</evidence>
<accession>U4KPM6</accession>
<keyword evidence="4" id="KW-0677">Repeat</keyword>
<evidence type="ECO:0000313" key="18">
    <source>
        <dbReference type="EMBL" id="CCV66311.1"/>
    </source>
</evidence>
<dbReference type="AlphaFoldDB" id="U4KPM6"/>
<comment type="similarity">
    <text evidence="14">Belongs to the ABC transporter superfamily. UvrA family.</text>
</comment>
<feature type="domain" description="ABC transporter" evidence="17">
    <location>
        <begin position="508"/>
        <end position="828"/>
    </location>
</feature>
<dbReference type="SUPFAM" id="SSF52540">
    <property type="entry name" value="P-loop containing nucleoside triphosphate hydrolases"/>
    <property type="match status" value="2"/>
</dbReference>
<keyword evidence="8" id="KW-0863">Zinc-finger</keyword>
<dbReference type="Proteomes" id="UP000032737">
    <property type="component" value="Chromosome"/>
</dbReference>
<dbReference type="GO" id="GO:0005524">
    <property type="term" value="F:ATP binding"/>
    <property type="evidence" value="ECO:0007669"/>
    <property type="project" value="UniProtKB-KW"/>
</dbReference>
<dbReference type="GO" id="GO:0008270">
    <property type="term" value="F:zinc ion binding"/>
    <property type="evidence" value="ECO:0007669"/>
    <property type="project" value="UniProtKB-KW"/>
</dbReference>
<dbReference type="KEGG" id="abra:BN85312900"/>
<dbReference type="Pfam" id="PF17755">
    <property type="entry name" value="UvrA_DNA-bind"/>
    <property type="match status" value="1"/>
</dbReference>
<dbReference type="GO" id="GO:0006281">
    <property type="term" value="P:DNA repair"/>
    <property type="evidence" value="ECO:0007669"/>
    <property type="project" value="UniProtKB-KW"/>
</dbReference>
<organism evidence="18 19">
    <name type="scientific">Acholeplasma brassicae</name>
    <dbReference type="NCBI Taxonomy" id="61635"/>
    <lineage>
        <taxon>Bacteria</taxon>
        <taxon>Bacillati</taxon>
        <taxon>Mycoplasmatota</taxon>
        <taxon>Mollicutes</taxon>
        <taxon>Acholeplasmatales</taxon>
        <taxon>Acholeplasmataceae</taxon>
        <taxon>Acholeplasma</taxon>
    </lineage>
</organism>
<dbReference type="InterPro" id="IPR003439">
    <property type="entry name" value="ABC_transporter-like_ATP-bd"/>
</dbReference>
<evidence type="ECO:0000256" key="10">
    <source>
        <dbReference type="ARBA" id="ARBA00022840"/>
    </source>
</evidence>
<dbReference type="PANTHER" id="PTHR43152">
    <property type="entry name" value="UVRABC SYSTEM PROTEIN A"/>
    <property type="match status" value="1"/>
</dbReference>
<evidence type="ECO:0000259" key="17">
    <source>
        <dbReference type="PROSITE" id="PS50893"/>
    </source>
</evidence>
<keyword evidence="7" id="KW-0228">DNA excision</keyword>
<protein>
    <recommendedName>
        <fullName evidence="15">UvrABC system protein A</fullName>
    </recommendedName>
    <alternativeName>
        <fullName evidence="16">Excinuclease ABC subunit A</fullName>
    </alternativeName>
</protein>
<keyword evidence="9" id="KW-0862">Zinc</keyword>
<dbReference type="EMBL" id="FO681348">
    <property type="protein sequence ID" value="CCV66311.1"/>
    <property type="molecule type" value="Genomic_DNA"/>
</dbReference>
<evidence type="ECO:0000256" key="16">
    <source>
        <dbReference type="ARBA" id="ARBA00042156"/>
    </source>
</evidence>